<name>A0ABV4XQD1_9CYAN</name>
<evidence type="ECO:0008006" key="3">
    <source>
        <dbReference type="Google" id="ProtNLM"/>
    </source>
</evidence>
<dbReference type="Proteomes" id="UP001576784">
    <property type="component" value="Unassembled WGS sequence"/>
</dbReference>
<dbReference type="InterPro" id="IPR011856">
    <property type="entry name" value="tRNA_endonuc-like_dom_sf"/>
</dbReference>
<sequence>MNDSAKKAKSFLRFPVVSHGAEFLVQGYLMRRNILTYKAPPNNEGYDLICIHPDPRKTKKQVRVQVKSRYQTDCDRGFPVKEQSFPAFDYLIIVFLNIGYFYKKGISSIEGRKEPEFYAFPINFIRENHRKTASWEKVMTKGLDIEQYRNDNGFELIAVDLEIDYPSRSIFENINDA</sequence>
<evidence type="ECO:0000313" key="1">
    <source>
        <dbReference type="EMBL" id="MFB2893921.1"/>
    </source>
</evidence>
<organism evidence="1 2">
    <name type="scientific">Floridaenema flaviceps BLCC-F50</name>
    <dbReference type="NCBI Taxonomy" id="3153642"/>
    <lineage>
        <taxon>Bacteria</taxon>
        <taxon>Bacillati</taxon>
        <taxon>Cyanobacteriota</taxon>
        <taxon>Cyanophyceae</taxon>
        <taxon>Oscillatoriophycideae</taxon>
        <taxon>Aerosakkonematales</taxon>
        <taxon>Aerosakkonemataceae</taxon>
        <taxon>Floridanema</taxon>
        <taxon>Floridanema flaviceps</taxon>
    </lineage>
</organism>
<reference evidence="1 2" key="1">
    <citation type="submission" date="2024-09" db="EMBL/GenBank/DDBJ databases">
        <title>Floridaenema gen nov. (Aerosakkonemataceae, Aerosakkonematales ord. nov., Cyanobacteria) from benthic tropical and subtropical fresh waters, with the description of four new species.</title>
        <authorList>
            <person name="Moretto J.A."/>
            <person name="Berthold D.E."/>
            <person name="Lefler F.W."/>
            <person name="Huang I.-S."/>
            <person name="Laughinghouse H. IV."/>
        </authorList>
    </citation>
    <scope>NUCLEOTIDE SEQUENCE [LARGE SCALE GENOMIC DNA]</scope>
    <source>
        <strain evidence="1 2">BLCC-F50</strain>
    </source>
</reference>
<comment type="caution">
    <text evidence="1">The sequence shown here is derived from an EMBL/GenBank/DDBJ whole genome shotgun (WGS) entry which is preliminary data.</text>
</comment>
<dbReference type="EMBL" id="JBHFNR010000090">
    <property type="protein sequence ID" value="MFB2893921.1"/>
    <property type="molecule type" value="Genomic_DNA"/>
</dbReference>
<dbReference type="Gene3D" id="3.40.1350.10">
    <property type="match status" value="1"/>
</dbReference>
<keyword evidence="2" id="KW-1185">Reference proteome</keyword>
<proteinExistence type="predicted"/>
<accession>A0ABV4XQD1</accession>
<protein>
    <recommendedName>
        <fullName evidence="3">PD(D/E)XK endonuclease domain-containing protein</fullName>
    </recommendedName>
</protein>
<gene>
    <name evidence="1" type="ORF">ACE1CI_13510</name>
</gene>
<dbReference type="RefSeq" id="WP_413263576.1">
    <property type="nucleotide sequence ID" value="NZ_JBHFNR010000090.1"/>
</dbReference>
<evidence type="ECO:0000313" key="2">
    <source>
        <dbReference type="Proteomes" id="UP001576784"/>
    </source>
</evidence>